<proteinExistence type="predicted"/>
<dbReference type="InterPro" id="IPR011676">
    <property type="entry name" value="DUF1618"/>
</dbReference>
<dbReference type="Pfam" id="PF07762">
    <property type="entry name" value="DUF1618"/>
    <property type="match status" value="1"/>
</dbReference>
<reference evidence="1" key="1">
    <citation type="submission" date="2015-06" db="UniProtKB">
        <authorList>
            <consortium name="EnsemblPlants"/>
        </authorList>
    </citation>
    <scope>IDENTIFICATION</scope>
</reference>
<dbReference type="EnsemblPlants" id="EMT01318">
    <property type="protein sequence ID" value="EMT01318"/>
    <property type="gene ID" value="F775_19257"/>
</dbReference>
<organism evidence="1">
    <name type="scientific">Aegilops tauschii</name>
    <name type="common">Tausch's goatgrass</name>
    <name type="synonym">Aegilops squarrosa</name>
    <dbReference type="NCBI Taxonomy" id="37682"/>
    <lineage>
        <taxon>Eukaryota</taxon>
        <taxon>Viridiplantae</taxon>
        <taxon>Streptophyta</taxon>
        <taxon>Embryophyta</taxon>
        <taxon>Tracheophyta</taxon>
        <taxon>Spermatophyta</taxon>
        <taxon>Magnoliopsida</taxon>
        <taxon>Liliopsida</taxon>
        <taxon>Poales</taxon>
        <taxon>Poaceae</taxon>
        <taxon>BOP clade</taxon>
        <taxon>Pooideae</taxon>
        <taxon>Triticodae</taxon>
        <taxon>Triticeae</taxon>
        <taxon>Triticinae</taxon>
        <taxon>Aegilops</taxon>
    </lineage>
</organism>
<dbReference type="PANTHER" id="PTHR33074">
    <property type="entry name" value="EXPRESSED PROTEIN-RELATED"/>
    <property type="match status" value="1"/>
</dbReference>
<protein>
    <submittedName>
        <fullName evidence="1">Uncharacterized protein</fullName>
    </submittedName>
</protein>
<sequence>MAAALSPPPLPEGEANDATNWVLLDTQGYIARCPNATFAESFTGIGYRVEVSFCTARPPHVSHFCVHIPGVEPSNYLMAPRVISAEANLILFCLSVYPRYRDYFIYRAHPRNPSLELLPHPYPNSFGDQEVALLSFVVDDEDDDDYAVAALTSRGNWRGYRQFRPYLIRDITVSLLKGSIKYVEIEVCPRAAPDHPPESYVDWFGQKRREEQHQCGTSCAGWKATTWSLSTSVLPSADWNSECTFHLADIAADPMHSELLPRPPHDTSDSPAEPTLLQQLIVGFPTLSMDDDVVYVLSKGCPKGLMEVVIAVDMRKKKVRGVAKLVSGKDFTFMRNCTSELSKYL</sequence>
<name>R7VZH6_AEGTA</name>
<evidence type="ECO:0000313" key="1">
    <source>
        <dbReference type="EnsemblPlants" id="EMT01318"/>
    </source>
</evidence>
<accession>R7VZH6</accession>
<dbReference type="PANTHER" id="PTHR33074:SF63">
    <property type="entry name" value="OS02G0113300 PROTEIN"/>
    <property type="match status" value="1"/>
</dbReference>
<dbReference type="AlphaFoldDB" id="R7VZH6"/>